<dbReference type="EMBL" id="JBHSRS010000013">
    <property type="protein sequence ID" value="MFC6280593.1"/>
    <property type="molecule type" value="Genomic_DNA"/>
</dbReference>
<protein>
    <submittedName>
        <fullName evidence="6">DoxX family protein</fullName>
    </submittedName>
</protein>
<keyword evidence="3 5" id="KW-1133">Transmembrane helix</keyword>
<comment type="subcellular location">
    <subcellularLocation>
        <location evidence="1">Membrane</location>
        <topology evidence="1">Multi-pass membrane protein</topology>
    </subcellularLocation>
</comment>
<feature type="transmembrane region" description="Helical" evidence="5">
    <location>
        <begin position="29"/>
        <end position="51"/>
    </location>
</feature>
<organism evidence="6 7">
    <name type="scientific">Polaromonas aquatica</name>
    <dbReference type="NCBI Taxonomy" id="332657"/>
    <lineage>
        <taxon>Bacteria</taxon>
        <taxon>Pseudomonadati</taxon>
        <taxon>Pseudomonadota</taxon>
        <taxon>Betaproteobacteria</taxon>
        <taxon>Burkholderiales</taxon>
        <taxon>Comamonadaceae</taxon>
        <taxon>Polaromonas</taxon>
    </lineage>
</organism>
<keyword evidence="7" id="KW-1185">Reference proteome</keyword>
<keyword evidence="2 5" id="KW-0812">Transmembrane</keyword>
<evidence type="ECO:0000256" key="3">
    <source>
        <dbReference type="ARBA" id="ARBA00022989"/>
    </source>
</evidence>
<evidence type="ECO:0000313" key="6">
    <source>
        <dbReference type="EMBL" id="MFC6280593.1"/>
    </source>
</evidence>
<evidence type="ECO:0000256" key="4">
    <source>
        <dbReference type="ARBA" id="ARBA00023136"/>
    </source>
</evidence>
<dbReference type="RefSeq" id="WP_371437766.1">
    <property type="nucleotide sequence ID" value="NZ_JBHSRS010000013.1"/>
</dbReference>
<sequence>MANFLDALMTHITTSEQQNPIQRLLRARWMYHAGAIVLTSMFWGSGIGKALDFAGTMGEMAHFGLYPPALFTLLTILVQLGGSLLLIIGKHFAWLGAGALAVFTLATIPVALRFWEMQGPAAFMTKMTVFEHVTVVGALAVAAIAAELRRD</sequence>
<dbReference type="InterPro" id="IPR032808">
    <property type="entry name" value="DoxX"/>
</dbReference>
<evidence type="ECO:0000256" key="5">
    <source>
        <dbReference type="SAM" id="Phobius"/>
    </source>
</evidence>
<dbReference type="Proteomes" id="UP001596270">
    <property type="component" value="Unassembled WGS sequence"/>
</dbReference>
<comment type="caution">
    <text evidence="6">The sequence shown here is derived from an EMBL/GenBank/DDBJ whole genome shotgun (WGS) entry which is preliminary data.</text>
</comment>
<proteinExistence type="predicted"/>
<keyword evidence="4 5" id="KW-0472">Membrane</keyword>
<feature type="transmembrane region" description="Helical" evidence="5">
    <location>
        <begin position="63"/>
        <end position="88"/>
    </location>
</feature>
<feature type="transmembrane region" description="Helical" evidence="5">
    <location>
        <begin position="94"/>
        <end position="115"/>
    </location>
</feature>
<dbReference type="Pfam" id="PF07681">
    <property type="entry name" value="DoxX"/>
    <property type="match status" value="1"/>
</dbReference>
<evidence type="ECO:0000256" key="1">
    <source>
        <dbReference type="ARBA" id="ARBA00004141"/>
    </source>
</evidence>
<accession>A0ABW1TTI9</accession>
<evidence type="ECO:0000313" key="7">
    <source>
        <dbReference type="Proteomes" id="UP001596270"/>
    </source>
</evidence>
<feature type="transmembrane region" description="Helical" evidence="5">
    <location>
        <begin position="127"/>
        <end position="146"/>
    </location>
</feature>
<reference evidence="7" key="1">
    <citation type="journal article" date="2019" name="Int. J. Syst. Evol. Microbiol.">
        <title>The Global Catalogue of Microorganisms (GCM) 10K type strain sequencing project: providing services to taxonomists for standard genome sequencing and annotation.</title>
        <authorList>
            <consortium name="The Broad Institute Genomics Platform"/>
            <consortium name="The Broad Institute Genome Sequencing Center for Infectious Disease"/>
            <person name="Wu L."/>
            <person name="Ma J."/>
        </authorList>
    </citation>
    <scope>NUCLEOTIDE SEQUENCE [LARGE SCALE GENOMIC DNA]</scope>
    <source>
        <strain evidence="7">CCUG 39402</strain>
    </source>
</reference>
<gene>
    <name evidence="6" type="ORF">ACFQND_05035</name>
</gene>
<name>A0ABW1TTI9_9BURK</name>
<evidence type="ECO:0000256" key="2">
    <source>
        <dbReference type="ARBA" id="ARBA00022692"/>
    </source>
</evidence>